<dbReference type="GO" id="GO:0005759">
    <property type="term" value="C:mitochondrial matrix"/>
    <property type="evidence" value="ECO:0007669"/>
    <property type="project" value="UniProtKB-SubCell"/>
</dbReference>
<dbReference type="EMBL" id="KZ997404">
    <property type="protein sequence ID" value="RKO87460.1"/>
    <property type="molecule type" value="Genomic_DNA"/>
</dbReference>
<comment type="subunit">
    <text evidence="4">Interacts with the flavoprotein subunit within the SDH catalytic dimer.</text>
</comment>
<dbReference type="HAMAP" id="MF_03057">
    <property type="entry name" value="SDHAF2"/>
    <property type="match status" value="1"/>
</dbReference>
<evidence type="ECO:0000256" key="5">
    <source>
        <dbReference type="SAM" id="MobiDB-lite"/>
    </source>
</evidence>
<dbReference type="AlphaFoldDB" id="A0A4P9W9I5"/>
<comment type="function">
    <text evidence="4">Plays an essential role in the assembly of succinate dehydrogenase (SDH), an enzyme complex (also referred to as respiratory complex II) that is a component of both the tricarboxylic acid (TCA) cycle and the mitochondrial electron transport chain, and which couples the oxidation of succinate to fumarate with the reduction of ubiquinone (coenzyme Q) to ubiquinol. Required for flavinylation (covalent attachment of FAD) of the flavoprotein subunit of the SDH catalytic dimer.</text>
</comment>
<dbReference type="GO" id="GO:0006099">
    <property type="term" value="P:tricarboxylic acid cycle"/>
    <property type="evidence" value="ECO:0007669"/>
    <property type="project" value="TreeGrafter"/>
</dbReference>
<dbReference type="Pfam" id="PF03937">
    <property type="entry name" value="Sdh5"/>
    <property type="match status" value="1"/>
</dbReference>
<comment type="similarity">
    <text evidence="4">Belongs to the SDHAF2 family.</text>
</comment>
<comment type="subcellular location">
    <subcellularLocation>
        <location evidence="1 4">Mitochondrion matrix</location>
    </subcellularLocation>
</comment>
<dbReference type="PANTHER" id="PTHR12469">
    <property type="entry name" value="PROTEIN EMI5 HOMOLOG, MITOCHONDRIAL"/>
    <property type="match status" value="1"/>
</dbReference>
<evidence type="ECO:0000256" key="4">
    <source>
        <dbReference type="HAMAP-Rule" id="MF_03057"/>
    </source>
</evidence>
<dbReference type="InterPro" id="IPR005631">
    <property type="entry name" value="SDH"/>
</dbReference>
<protein>
    <recommendedName>
        <fullName evidence="4">Succinate dehydrogenase assembly factor 2, mitochondrial</fullName>
        <shortName evidence="4">SDH assembly factor 2</shortName>
        <shortName evidence="4">SDHAF2</shortName>
    </recommendedName>
</protein>
<name>A0A4P9W9I5_9FUNG</name>
<proteinExistence type="inferred from homology"/>
<dbReference type="SUPFAM" id="SSF109910">
    <property type="entry name" value="YgfY-like"/>
    <property type="match status" value="1"/>
</dbReference>
<evidence type="ECO:0000256" key="3">
    <source>
        <dbReference type="ARBA" id="ARBA00023186"/>
    </source>
</evidence>
<dbReference type="InterPro" id="IPR028882">
    <property type="entry name" value="SDHAF2"/>
</dbReference>
<feature type="region of interest" description="Disordered" evidence="5">
    <location>
        <begin position="26"/>
        <end position="45"/>
    </location>
</feature>
<sequence>MLLLIRSLRLAPRRLPSLLPLRAYSTPSSSLPRSAEWARGAPSDADPSTYLPADIKIPPPVRPANESVTIKRARLVYASRKRGILETDLILSTFARDHLAALSEAELNEYDVLLEENDWDIYYWVTEGRPAPTKVTDMTVFHKIVLHAKNTGRQILRMPDLA</sequence>
<evidence type="ECO:0000256" key="1">
    <source>
        <dbReference type="ARBA" id="ARBA00004305"/>
    </source>
</evidence>
<evidence type="ECO:0000256" key="2">
    <source>
        <dbReference type="ARBA" id="ARBA00023128"/>
    </source>
</evidence>
<dbReference type="FunFam" id="1.10.150.250:FF:000002">
    <property type="entry name" value="Succinate dehydrogenase assembly factor 2, mitochondrial"/>
    <property type="match status" value="1"/>
</dbReference>
<keyword evidence="7" id="KW-1185">Reference proteome</keyword>
<dbReference type="Proteomes" id="UP000269721">
    <property type="component" value="Unassembled WGS sequence"/>
</dbReference>
<evidence type="ECO:0000313" key="6">
    <source>
        <dbReference type="EMBL" id="RKO87460.1"/>
    </source>
</evidence>
<evidence type="ECO:0000313" key="7">
    <source>
        <dbReference type="Proteomes" id="UP000269721"/>
    </source>
</evidence>
<reference evidence="7" key="1">
    <citation type="journal article" date="2018" name="Nat. Microbiol.">
        <title>Leveraging single-cell genomics to expand the fungal tree of life.</title>
        <authorList>
            <person name="Ahrendt S.R."/>
            <person name="Quandt C.A."/>
            <person name="Ciobanu D."/>
            <person name="Clum A."/>
            <person name="Salamov A."/>
            <person name="Andreopoulos B."/>
            <person name="Cheng J.F."/>
            <person name="Woyke T."/>
            <person name="Pelin A."/>
            <person name="Henrissat B."/>
            <person name="Reynolds N.K."/>
            <person name="Benny G.L."/>
            <person name="Smith M.E."/>
            <person name="James T.Y."/>
            <person name="Grigoriev I.V."/>
        </authorList>
    </citation>
    <scope>NUCLEOTIDE SEQUENCE [LARGE SCALE GENOMIC DNA]</scope>
</reference>
<dbReference type="GO" id="GO:0034553">
    <property type="term" value="P:mitochondrial respiratory chain complex II assembly"/>
    <property type="evidence" value="ECO:0007669"/>
    <property type="project" value="TreeGrafter"/>
</dbReference>
<dbReference type="PANTHER" id="PTHR12469:SF2">
    <property type="entry name" value="SUCCINATE DEHYDROGENASE ASSEMBLY FACTOR 2, MITOCHONDRIAL"/>
    <property type="match status" value="1"/>
</dbReference>
<dbReference type="Gene3D" id="1.10.150.250">
    <property type="entry name" value="Flavinator of succinate dehydrogenase"/>
    <property type="match status" value="1"/>
</dbReference>
<gene>
    <name evidence="6" type="ORF">BDK51DRAFT_21233</name>
</gene>
<accession>A0A4P9W9I5</accession>
<dbReference type="InterPro" id="IPR036714">
    <property type="entry name" value="SDH_sf"/>
</dbReference>
<keyword evidence="3 4" id="KW-0143">Chaperone</keyword>
<dbReference type="OrthoDB" id="284292at2759"/>
<organism evidence="6 7">
    <name type="scientific">Blyttiomyces helicus</name>
    <dbReference type="NCBI Taxonomy" id="388810"/>
    <lineage>
        <taxon>Eukaryota</taxon>
        <taxon>Fungi</taxon>
        <taxon>Fungi incertae sedis</taxon>
        <taxon>Chytridiomycota</taxon>
        <taxon>Chytridiomycota incertae sedis</taxon>
        <taxon>Chytridiomycetes</taxon>
        <taxon>Chytridiomycetes incertae sedis</taxon>
        <taxon>Blyttiomyces</taxon>
    </lineage>
</organism>
<keyword evidence="2 4" id="KW-0496">Mitochondrion</keyword>
<dbReference type="GO" id="GO:0006121">
    <property type="term" value="P:mitochondrial electron transport, succinate to ubiquinone"/>
    <property type="evidence" value="ECO:0007669"/>
    <property type="project" value="UniProtKB-UniRule"/>
</dbReference>